<dbReference type="SUPFAM" id="SSF51717">
    <property type="entry name" value="Dihydropteroate synthetase-like"/>
    <property type="match status" value="1"/>
</dbReference>
<evidence type="ECO:0000256" key="18">
    <source>
        <dbReference type="ARBA" id="ARBA00031040"/>
    </source>
</evidence>
<evidence type="ECO:0000256" key="1">
    <source>
        <dbReference type="ARBA" id="ARBA00001700"/>
    </source>
</evidence>
<evidence type="ECO:0000259" key="22">
    <source>
        <dbReference type="PROSITE" id="PS51332"/>
    </source>
</evidence>
<dbReference type="InterPro" id="IPR006158">
    <property type="entry name" value="Cobalamin-bd"/>
</dbReference>
<sequence length="817" mass="88395">MEKRSLRACLGKEWLYCDGGTGSLLQEKGLKGGELPERWNLERPEDVIEIAESYFRAGADIVNTNTFGANRLHYPDRAELEQIVRAGVRHVREGLSRSGRTDGFVALDLGPTGRLLKPMGDLEFETCVEIFAEVVRWGKEEGADLVLIETMSDAMEAKAAVLAAKENSDLPVFVTVVFDEKGKTLTGGTVESVTAMLEGLRIDALGVNCGLGPVQLYPIVKALTEVCSIPIVVNPNAGLPHAKDGKTYYDLSAEEFSDEMKKIASLGVQVLGGCCGTTPEHIRLEIQKTGELPFCEPVKKHRAVVSSFSQTVVLGKRPIIIGERINPTGKKRFKEALRNGDIEYILEQGIEQEDAGADMLDVNVGLPELNEPDMMETVMTRLQGVTALPLQLDTTNLEALERGLRLYHGKAMINSVNGKEESLETVLPLVAKYGGVVVGLALDEGGIPEDAEGRIRVAKKIYARAAAYGIPPEDIIIDGLAMTISTDDNSANVTLEVLRRVRDELHGHSILGVSNISFGLPQRELINSFFFALAMKSGLSCAIINPNNEAMMAAYRSYLALSGFDRQCQGYIAEYAGKANVFAGKGKVVVTAEGGEKAKIGSAELPEGMQGSPLIDAIRFGLGEKATEETKRRIAEGEAPLDIVNRELIPALDVVGKGFEKGTLFLPQLLMSAEAAKAAFEVIKSAMSGTARKERGSVILATVKGDIHDIGKNIVKVLMENYGYKVYDLGRDVPAETIVETAVAHDVKLIGLSALMTTTVVNMEDAIKLIRERKPDAKVVVGGAVMTKEYADDIGADCYAKEAMDTVRYADTLFPEA</sequence>
<dbReference type="InterPro" id="IPR003759">
    <property type="entry name" value="Cbl-bd_cap"/>
</dbReference>
<dbReference type="GO" id="GO:0032259">
    <property type="term" value="P:methylation"/>
    <property type="evidence" value="ECO:0007669"/>
    <property type="project" value="UniProtKB-KW"/>
</dbReference>
<dbReference type="PROSITE" id="PS51337">
    <property type="entry name" value="B12_BINDING_NTER"/>
    <property type="match status" value="1"/>
</dbReference>
<comment type="cofactor">
    <cofactor evidence="3">
        <name>methylcob(III)alamin</name>
        <dbReference type="ChEBI" id="CHEBI:28115"/>
    </cofactor>
</comment>
<evidence type="ECO:0000259" key="21">
    <source>
        <dbReference type="PROSITE" id="PS50972"/>
    </source>
</evidence>
<proteinExistence type="inferred from homology"/>
<dbReference type="GeneID" id="86940162"/>
<feature type="domain" description="Hcy-binding" evidence="20">
    <location>
        <begin position="3"/>
        <end position="289"/>
    </location>
</feature>
<evidence type="ECO:0000256" key="19">
    <source>
        <dbReference type="PROSITE-ProRule" id="PRU00333"/>
    </source>
</evidence>
<protein>
    <recommendedName>
        <fullName evidence="7">Methionine synthase</fullName>
        <ecNumber evidence="6">2.1.1.13</ecNumber>
    </recommendedName>
    <alternativeName>
        <fullName evidence="18">5-methyltetrahydrofolate--homocysteine methyltransferase</fullName>
    </alternativeName>
</protein>
<dbReference type="Proteomes" id="UP000018466">
    <property type="component" value="Unassembled WGS sequence"/>
</dbReference>
<dbReference type="RefSeq" id="WP_009532204.1">
    <property type="nucleotide sequence ID" value="NZ_JH590861.1"/>
</dbReference>
<dbReference type="SUPFAM" id="SSF82282">
    <property type="entry name" value="Homocysteine S-methyltransferase"/>
    <property type="match status" value="1"/>
</dbReference>
<dbReference type="CDD" id="cd02070">
    <property type="entry name" value="corrinoid_protein_B12-BD"/>
    <property type="match status" value="1"/>
</dbReference>
<dbReference type="GO" id="GO:0031419">
    <property type="term" value="F:cobalamin binding"/>
    <property type="evidence" value="ECO:0007669"/>
    <property type="project" value="UniProtKB-KW"/>
</dbReference>
<reference evidence="24 25" key="1">
    <citation type="submission" date="2011-10" db="EMBL/GenBank/DDBJ databases">
        <title>The Genome Sequence of Lachnospiraceae bacterium ACC2.</title>
        <authorList>
            <consortium name="The Broad Institute Genome Sequencing Platform"/>
            <person name="Earl A."/>
            <person name="Ward D."/>
            <person name="Feldgarden M."/>
            <person name="Gevers D."/>
            <person name="Sizova M."/>
            <person name="Hazen A."/>
            <person name="Epstein S."/>
            <person name="Young S.K."/>
            <person name="Zeng Q."/>
            <person name="Gargeya S."/>
            <person name="Fitzgerald M."/>
            <person name="Haas B."/>
            <person name="Abouelleil A."/>
            <person name="Alvarado L."/>
            <person name="Arachchi H.M."/>
            <person name="Berlin A."/>
            <person name="Brown A."/>
            <person name="Chapman S.B."/>
            <person name="Chen Z."/>
            <person name="Dunbar C."/>
            <person name="Freedman E."/>
            <person name="Gearin G."/>
            <person name="Goldberg J."/>
            <person name="Griggs A."/>
            <person name="Gujja S."/>
            <person name="Heiman D."/>
            <person name="Howarth C."/>
            <person name="Larson L."/>
            <person name="Lui A."/>
            <person name="MacDonald P.J.P."/>
            <person name="Montmayeur A."/>
            <person name="Murphy C."/>
            <person name="Neiman D."/>
            <person name="Pearson M."/>
            <person name="Priest M."/>
            <person name="Roberts A."/>
            <person name="Saif S."/>
            <person name="Shea T."/>
            <person name="Shenoy N."/>
            <person name="Sisk P."/>
            <person name="Stolte C."/>
            <person name="Sykes S."/>
            <person name="Wortman J."/>
            <person name="Nusbaum C."/>
            <person name="Birren B."/>
        </authorList>
    </citation>
    <scope>NUCLEOTIDE SEQUENCE [LARGE SCALE GENOMIC DNA]</scope>
    <source>
        <strain evidence="24 25">ACC2</strain>
    </source>
</reference>
<dbReference type="AlphaFoldDB" id="A0AA36Y6T3"/>
<dbReference type="InterPro" id="IPR036594">
    <property type="entry name" value="Meth_synthase_dom"/>
</dbReference>
<dbReference type="GO" id="GO:0005829">
    <property type="term" value="C:cytosol"/>
    <property type="evidence" value="ECO:0007669"/>
    <property type="project" value="TreeGrafter"/>
</dbReference>
<keyword evidence="12" id="KW-0949">S-adenosyl-L-methionine</keyword>
<keyword evidence="8 19" id="KW-0489">Methyltransferase</keyword>
<evidence type="ECO:0000256" key="7">
    <source>
        <dbReference type="ARBA" id="ARBA00013998"/>
    </source>
</evidence>
<evidence type="ECO:0000256" key="4">
    <source>
        <dbReference type="ARBA" id="ARBA00005178"/>
    </source>
</evidence>
<dbReference type="Gene3D" id="3.20.20.20">
    <property type="entry name" value="Dihydropteroate synthase-like"/>
    <property type="match status" value="1"/>
</dbReference>
<comment type="cofactor">
    <cofactor evidence="2 19">
        <name>Zn(2+)</name>
        <dbReference type="ChEBI" id="CHEBI:29105"/>
    </cofactor>
</comment>
<dbReference type="Pfam" id="PF02607">
    <property type="entry name" value="B12-binding_2"/>
    <property type="match status" value="1"/>
</dbReference>
<comment type="similarity">
    <text evidence="5">Belongs to the vitamin-B12 dependent methionine synthase family.</text>
</comment>
<evidence type="ECO:0000256" key="17">
    <source>
        <dbReference type="ARBA" id="ARBA00025552"/>
    </source>
</evidence>
<dbReference type="PANTHER" id="PTHR45833:SF1">
    <property type="entry name" value="METHIONINE SYNTHASE"/>
    <property type="match status" value="1"/>
</dbReference>
<evidence type="ECO:0000256" key="10">
    <source>
        <dbReference type="ARBA" id="ARBA00022628"/>
    </source>
</evidence>
<dbReference type="InterPro" id="IPR036589">
    <property type="entry name" value="HCY_dom_sf"/>
</dbReference>
<dbReference type="Pfam" id="PF02574">
    <property type="entry name" value="S-methyl_trans"/>
    <property type="match status" value="1"/>
</dbReference>
<evidence type="ECO:0000256" key="16">
    <source>
        <dbReference type="ARBA" id="ARBA00023285"/>
    </source>
</evidence>
<dbReference type="InterPro" id="IPR050554">
    <property type="entry name" value="Met_Synthase/Corrinoid"/>
</dbReference>
<evidence type="ECO:0000313" key="24">
    <source>
        <dbReference type="EMBL" id="EHO18186.1"/>
    </source>
</evidence>
<keyword evidence="25" id="KW-1185">Reference proteome</keyword>
<feature type="binding site" evidence="19">
    <location>
        <position position="275"/>
    </location>
    <ligand>
        <name>Zn(2+)</name>
        <dbReference type="ChEBI" id="CHEBI:29105"/>
    </ligand>
</feature>
<name>A0AA36Y6T3_9FIRM</name>
<dbReference type="PROSITE" id="PS51332">
    <property type="entry name" value="B12_BINDING"/>
    <property type="match status" value="1"/>
</dbReference>
<dbReference type="EC" id="2.1.1.13" evidence="6"/>
<dbReference type="SMART" id="SM01018">
    <property type="entry name" value="B12-binding_2"/>
    <property type="match status" value="1"/>
</dbReference>
<feature type="domain" description="B12-binding N-terminal" evidence="23">
    <location>
        <begin position="601"/>
        <end position="695"/>
    </location>
</feature>
<gene>
    <name evidence="24" type="ORF">HMPREF9623_00370</name>
</gene>
<dbReference type="SUPFAM" id="SSF47644">
    <property type="entry name" value="Methionine synthase domain"/>
    <property type="match status" value="1"/>
</dbReference>
<dbReference type="Gene3D" id="3.40.50.280">
    <property type="entry name" value="Cobalamin-binding domain"/>
    <property type="match status" value="1"/>
</dbReference>
<evidence type="ECO:0000313" key="25">
    <source>
        <dbReference type="Proteomes" id="UP000018466"/>
    </source>
</evidence>
<evidence type="ECO:0000256" key="9">
    <source>
        <dbReference type="ARBA" id="ARBA00022605"/>
    </source>
</evidence>
<dbReference type="InterPro" id="IPR000489">
    <property type="entry name" value="Pterin-binding_dom"/>
</dbReference>
<evidence type="ECO:0000259" key="23">
    <source>
        <dbReference type="PROSITE" id="PS51337"/>
    </source>
</evidence>
<evidence type="ECO:0000256" key="3">
    <source>
        <dbReference type="ARBA" id="ARBA00001956"/>
    </source>
</evidence>
<comment type="function">
    <text evidence="17">Catalyzes the transfer of a methyl group from methyl-cobalamin to homocysteine, yielding enzyme-bound cob(I)alamin and methionine. Subsequently, remethylates the cofactor using methyltetrahydrofolate.</text>
</comment>
<dbReference type="Pfam" id="PF02310">
    <property type="entry name" value="B12-binding"/>
    <property type="match status" value="1"/>
</dbReference>
<feature type="domain" description="B12-binding" evidence="22">
    <location>
        <begin position="695"/>
        <end position="817"/>
    </location>
</feature>
<dbReference type="EMBL" id="AGEL01000003">
    <property type="protein sequence ID" value="EHO18186.1"/>
    <property type="molecule type" value="Genomic_DNA"/>
</dbReference>
<dbReference type="GO" id="GO:0046872">
    <property type="term" value="F:metal ion binding"/>
    <property type="evidence" value="ECO:0007669"/>
    <property type="project" value="UniProtKB-KW"/>
</dbReference>
<evidence type="ECO:0000256" key="2">
    <source>
        <dbReference type="ARBA" id="ARBA00001947"/>
    </source>
</evidence>
<evidence type="ECO:0000256" key="11">
    <source>
        <dbReference type="ARBA" id="ARBA00022679"/>
    </source>
</evidence>
<keyword evidence="16" id="KW-0170">Cobalt</keyword>
<dbReference type="PROSITE" id="PS50972">
    <property type="entry name" value="PTERIN_BINDING"/>
    <property type="match status" value="1"/>
</dbReference>
<dbReference type="PROSITE" id="PS50970">
    <property type="entry name" value="HCY"/>
    <property type="match status" value="1"/>
</dbReference>
<dbReference type="PANTHER" id="PTHR45833">
    <property type="entry name" value="METHIONINE SYNTHASE"/>
    <property type="match status" value="1"/>
</dbReference>
<dbReference type="InterPro" id="IPR036724">
    <property type="entry name" value="Cobalamin-bd_sf"/>
</dbReference>
<keyword evidence="10" id="KW-0846">Cobalamin</keyword>
<organism evidence="24 25">
    <name type="scientific">Stomatobaculum longum</name>
    <dbReference type="NCBI Taxonomy" id="796942"/>
    <lineage>
        <taxon>Bacteria</taxon>
        <taxon>Bacillati</taxon>
        <taxon>Bacillota</taxon>
        <taxon>Clostridia</taxon>
        <taxon>Lachnospirales</taxon>
        <taxon>Lachnospiraceae</taxon>
        <taxon>Stomatobaculum</taxon>
    </lineage>
</organism>
<evidence type="ECO:0000259" key="20">
    <source>
        <dbReference type="PROSITE" id="PS50970"/>
    </source>
</evidence>
<dbReference type="SUPFAM" id="SSF52242">
    <property type="entry name" value="Cobalamin (vitamin B12)-binding domain"/>
    <property type="match status" value="1"/>
</dbReference>
<evidence type="ECO:0000256" key="5">
    <source>
        <dbReference type="ARBA" id="ARBA00010398"/>
    </source>
</evidence>
<dbReference type="Pfam" id="PF00809">
    <property type="entry name" value="Pterin_bind"/>
    <property type="match status" value="1"/>
</dbReference>
<comment type="pathway">
    <text evidence="4">Amino-acid biosynthesis; L-methionine biosynthesis via de novo pathway; L-methionine from L-homocysteine (MetH route): step 1/1.</text>
</comment>
<evidence type="ECO:0000256" key="6">
    <source>
        <dbReference type="ARBA" id="ARBA00012032"/>
    </source>
</evidence>
<feature type="domain" description="Pterin-binding" evidence="21">
    <location>
        <begin position="318"/>
        <end position="562"/>
    </location>
</feature>
<evidence type="ECO:0000256" key="8">
    <source>
        <dbReference type="ARBA" id="ARBA00022603"/>
    </source>
</evidence>
<dbReference type="Gene3D" id="3.20.20.330">
    <property type="entry name" value="Homocysteine-binding-like domain"/>
    <property type="match status" value="1"/>
</dbReference>
<keyword evidence="9" id="KW-0028">Amino-acid biosynthesis</keyword>
<evidence type="ECO:0000256" key="12">
    <source>
        <dbReference type="ARBA" id="ARBA00022691"/>
    </source>
</evidence>
<keyword evidence="11 19" id="KW-0808">Transferase</keyword>
<feature type="binding site" evidence="19">
    <location>
        <position position="274"/>
    </location>
    <ligand>
        <name>Zn(2+)</name>
        <dbReference type="ChEBI" id="CHEBI:29105"/>
    </ligand>
</feature>
<dbReference type="GO" id="GO:0046653">
    <property type="term" value="P:tetrahydrofolate metabolic process"/>
    <property type="evidence" value="ECO:0007669"/>
    <property type="project" value="TreeGrafter"/>
</dbReference>
<feature type="binding site" evidence="19">
    <location>
        <position position="209"/>
    </location>
    <ligand>
        <name>Zn(2+)</name>
        <dbReference type="ChEBI" id="CHEBI:29105"/>
    </ligand>
</feature>
<dbReference type="GO" id="GO:0008705">
    <property type="term" value="F:methionine synthase activity"/>
    <property type="evidence" value="ECO:0007669"/>
    <property type="project" value="UniProtKB-EC"/>
</dbReference>
<dbReference type="Gene3D" id="1.10.1240.10">
    <property type="entry name" value="Methionine synthase domain"/>
    <property type="match status" value="1"/>
</dbReference>
<dbReference type="InterPro" id="IPR011005">
    <property type="entry name" value="Dihydropteroate_synth-like_sf"/>
</dbReference>
<keyword evidence="13 19" id="KW-0479">Metal-binding</keyword>
<dbReference type="NCBIfam" id="NF005719">
    <property type="entry name" value="PRK07535.1"/>
    <property type="match status" value="1"/>
</dbReference>
<comment type="caution">
    <text evidence="24">The sequence shown here is derived from an EMBL/GenBank/DDBJ whole genome shotgun (WGS) entry which is preliminary data.</text>
</comment>
<dbReference type="GO" id="GO:0050667">
    <property type="term" value="P:homocysteine metabolic process"/>
    <property type="evidence" value="ECO:0007669"/>
    <property type="project" value="TreeGrafter"/>
</dbReference>
<keyword evidence="15" id="KW-0486">Methionine biosynthesis</keyword>
<dbReference type="InterPro" id="IPR003726">
    <property type="entry name" value="HCY_dom"/>
</dbReference>
<evidence type="ECO:0000256" key="15">
    <source>
        <dbReference type="ARBA" id="ARBA00023167"/>
    </source>
</evidence>
<evidence type="ECO:0000256" key="13">
    <source>
        <dbReference type="ARBA" id="ARBA00022723"/>
    </source>
</evidence>
<comment type="catalytic activity">
    <reaction evidence="1">
        <text>(6S)-5-methyl-5,6,7,8-tetrahydrofolate + L-homocysteine = (6S)-5,6,7,8-tetrahydrofolate + L-methionine</text>
        <dbReference type="Rhea" id="RHEA:11172"/>
        <dbReference type="ChEBI" id="CHEBI:18608"/>
        <dbReference type="ChEBI" id="CHEBI:57453"/>
        <dbReference type="ChEBI" id="CHEBI:57844"/>
        <dbReference type="ChEBI" id="CHEBI:58199"/>
        <dbReference type="EC" id="2.1.1.13"/>
    </reaction>
</comment>
<accession>A0AA36Y6T3</accession>
<evidence type="ECO:0000256" key="14">
    <source>
        <dbReference type="ARBA" id="ARBA00022833"/>
    </source>
</evidence>
<keyword evidence="14 19" id="KW-0862">Zinc</keyword>